<evidence type="ECO:0000256" key="2">
    <source>
        <dbReference type="ARBA" id="ARBA00023163"/>
    </source>
</evidence>
<keyword evidence="5" id="KW-1185">Reference proteome</keyword>
<accession>A0A1I3CI91</accession>
<dbReference type="InterPro" id="IPR009057">
    <property type="entry name" value="Homeodomain-like_sf"/>
</dbReference>
<dbReference type="EMBL" id="FOQH01000002">
    <property type="protein sequence ID" value="SFH74237.1"/>
    <property type="molecule type" value="Genomic_DNA"/>
</dbReference>
<name>A0A1I3CI91_9RHOB</name>
<proteinExistence type="predicted"/>
<dbReference type="GO" id="GO:0003700">
    <property type="term" value="F:DNA-binding transcription factor activity"/>
    <property type="evidence" value="ECO:0007669"/>
    <property type="project" value="InterPro"/>
</dbReference>
<dbReference type="PROSITE" id="PS01124">
    <property type="entry name" value="HTH_ARAC_FAMILY_2"/>
    <property type="match status" value="1"/>
</dbReference>
<reference evidence="4 5" key="1">
    <citation type="submission" date="2016-10" db="EMBL/GenBank/DDBJ databases">
        <authorList>
            <person name="de Groot N.N."/>
        </authorList>
    </citation>
    <scope>NUCLEOTIDE SEQUENCE [LARGE SCALE GENOMIC DNA]</scope>
    <source>
        <strain evidence="4 5">CGMCC 1.11030</strain>
    </source>
</reference>
<dbReference type="STRING" id="1114924.SAMN05216258_10216"/>
<keyword evidence="1" id="KW-0805">Transcription regulation</keyword>
<dbReference type="Proteomes" id="UP000199377">
    <property type="component" value="Unassembled WGS sequence"/>
</dbReference>
<keyword evidence="4" id="KW-0238">DNA-binding</keyword>
<sequence>MGCASAGAFRRDQAEAVRSACSAASASAALRIGPAVSRQARSAAPAAGPEAQEVEHHGGLAVAFGEEALEGGFKGLQGGGELRRRALPESNAQRVARAIPALPLDYSRKRPVERLAAIAGRSPSSFHRHFKARTATTPLRFRKRPRLLEARRLRVFEAATVGAAACREG</sequence>
<dbReference type="PANTHER" id="PTHR43436">
    <property type="entry name" value="ARAC-FAMILY TRANSCRIPTIONAL REGULATOR"/>
    <property type="match status" value="1"/>
</dbReference>
<dbReference type="SUPFAM" id="SSF46689">
    <property type="entry name" value="Homeodomain-like"/>
    <property type="match status" value="1"/>
</dbReference>
<dbReference type="PANTHER" id="PTHR43436:SF1">
    <property type="entry name" value="TRANSCRIPTIONAL REGULATORY PROTEIN"/>
    <property type="match status" value="1"/>
</dbReference>
<gene>
    <name evidence="4" type="ORF">SAMN05216258_10216</name>
</gene>
<dbReference type="Gene3D" id="1.10.10.60">
    <property type="entry name" value="Homeodomain-like"/>
    <property type="match status" value="1"/>
</dbReference>
<organism evidence="4 5">
    <name type="scientific">Albimonas pacifica</name>
    <dbReference type="NCBI Taxonomy" id="1114924"/>
    <lineage>
        <taxon>Bacteria</taxon>
        <taxon>Pseudomonadati</taxon>
        <taxon>Pseudomonadota</taxon>
        <taxon>Alphaproteobacteria</taxon>
        <taxon>Rhodobacterales</taxon>
        <taxon>Paracoccaceae</taxon>
        <taxon>Albimonas</taxon>
    </lineage>
</organism>
<feature type="domain" description="HTH araC/xylS-type" evidence="3">
    <location>
        <begin position="96"/>
        <end position="169"/>
    </location>
</feature>
<evidence type="ECO:0000313" key="4">
    <source>
        <dbReference type="EMBL" id="SFH74237.1"/>
    </source>
</evidence>
<evidence type="ECO:0000259" key="3">
    <source>
        <dbReference type="PROSITE" id="PS01124"/>
    </source>
</evidence>
<dbReference type="AlphaFoldDB" id="A0A1I3CI91"/>
<keyword evidence="2" id="KW-0804">Transcription</keyword>
<dbReference type="GO" id="GO:0043565">
    <property type="term" value="F:sequence-specific DNA binding"/>
    <property type="evidence" value="ECO:0007669"/>
    <property type="project" value="InterPro"/>
</dbReference>
<dbReference type="InterPro" id="IPR018060">
    <property type="entry name" value="HTH_AraC"/>
</dbReference>
<evidence type="ECO:0000256" key="1">
    <source>
        <dbReference type="ARBA" id="ARBA00023015"/>
    </source>
</evidence>
<evidence type="ECO:0000313" key="5">
    <source>
        <dbReference type="Proteomes" id="UP000199377"/>
    </source>
</evidence>
<protein>
    <submittedName>
        <fullName evidence="4">AraC-type DNA-binding protein</fullName>
    </submittedName>
</protein>